<dbReference type="PANTHER" id="PTHR11101:SF16">
    <property type="entry name" value="PHOSPHATE TRANSPORTER"/>
    <property type="match status" value="1"/>
</dbReference>
<dbReference type="GO" id="GO:0005315">
    <property type="term" value="F:phosphate transmembrane transporter activity"/>
    <property type="evidence" value="ECO:0007669"/>
    <property type="project" value="InterPro"/>
</dbReference>
<protein>
    <recommendedName>
        <fullName evidence="6">Phosphate transporter</fullName>
    </recommendedName>
</protein>
<feature type="transmembrane region" description="Helical" evidence="6">
    <location>
        <begin position="306"/>
        <end position="331"/>
    </location>
</feature>
<feature type="transmembrane region" description="Helical" evidence="6">
    <location>
        <begin position="6"/>
        <end position="32"/>
    </location>
</feature>
<dbReference type="GO" id="GO:0016020">
    <property type="term" value="C:membrane"/>
    <property type="evidence" value="ECO:0007669"/>
    <property type="project" value="UniProtKB-SubCell"/>
</dbReference>
<dbReference type="GO" id="GO:0035435">
    <property type="term" value="P:phosphate ion transmembrane transport"/>
    <property type="evidence" value="ECO:0007669"/>
    <property type="project" value="TreeGrafter"/>
</dbReference>
<feature type="transmembrane region" description="Helical" evidence="6">
    <location>
        <begin position="44"/>
        <end position="65"/>
    </location>
</feature>
<dbReference type="eggNOG" id="COG0306">
    <property type="taxonomic scope" value="Bacteria"/>
</dbReference>
<dbReference type="EMBL" id="ADLD01000013">
    <property type="protein sequence ID" value="EHB91402.1"/>
    <property type="molecule type" value="Genomic_DNA"/>
</dbReference>
<dbReference type="Proteomes" id="UP000006008">
    <property type="component" value="Unassembled WGS sequence"/>
</dbReference>
<dbReference type="PANTHER" id="PTHR11101">
    <property type="entry name" value="PHOSPHATE TRANSPORTER"/>
    <property type="match status" value="1"/>
</dbReference>
<dbReference type="OrthoDB" id="1110016at2"/>
<dbReference type="Pfam" id="PF01384">
    <property type="entry name" value="PHO4"/>
    <property type="match status" value="1"/>
</dbReference>
<proteinExistence type="inferred from homology"/>
<dbReference type="GeneID" id="92815513"/>
<feature type="transmembrane region" description="Helical" evidence="6">
    <location>
        <begin position="150"/>
        <end position="175"/>
    </location>
</feature>
<sequence length="742" mass="82058">MDSMYMIIVGIMMTLAITGLVVGVANDAVNFLNSALGSKVAPRYVIMTVASVGIIVGAITSSGMMEVARSGVFHPEMFSFSEVMMLFLAVMFMNVILLDVFNTLGMPTSTTVSLVFGLLGAAVSVSVYKITHSDLHTMADLATYINTGKAMAIISGILLSVAIAFVCGTTVMYITRLIFSYRYQRKIKTVGAVWCGIAITAISYFAIFKGLKDSSLMNPALMAWMDTHILALLGILLVGWSIIMSILSMLKVNILKITVLAGTLSLALAFAGNDLVNFIGVFVAGFDSYENVIVHGSGDVNTLMGSLNGAVTTRPIILFLSGAIMVVTLWFSKKAQTVSDTEINLARQDAGAERFGSTSVSRALVRSALNCNKTYEKYTPKRLQRFIESRFVPVYSPETKDKASFDLIRATVNLTVASILISMATSLQLPLSTTYVTFMVAMGSSLADRAWGRESAVYRITGVLTVIAGWFLTALIAFTIAFLVALGLMWGGMIAVVLFACLCAYLLVQSSILHSRKVKKQAEKMAEEEADGPEQTVIERCVHEVSETMLKVTEIYQQTLVGLFDEDRKLLKQMVRESEELYRIAHERKHEMLPTLFKLQENYIETGHYYVQVIDYMNEVTKALVHITRPSFDHINNNHEGMTKEQVADLQQVNEKVSSIYQKINTMLENNDFSQLDAILQMRDKLFDTLAAAIKSQIKRVKAKTTTTRSSILYLTIINETKTMVLQTRNLLKSQRYFMSGE</sequence>
<evidence type="ECO:0000256" key="4">
    <source>
        <dbReference type="ARBA" id="ARBA00022989"/>
    </source>
</evidence>
<evidence type="ECO:0000256" key="2">
    <source>
        <dbReference type="ARBA" id="ARBA00022448"/>
    </source>
</evidence>
<keyword evidence="2 6" id="KW-0813">Transport</keyword>
<keyword evidence="4 6" id="KW-1133">Transmembrane helix</keyword>
<name>G5H9Y6_9BACT</name>
<feature type="transmembrane region" description="Helical" evidence="6">
    <location>
        <begin position="110"/>
        <end position="130"/>
    </location>
</feature>
<feature type="transmembrane region" description="Helical" evidence="6">
    <location>
        <begin position="463"/>
        <end position="484"/>
    </location>
</feature>
<evidence type="ECO:0000256" key="6">
    <source>
        <dbReference type="RuleBase" id="RU363058"/>
    </source>
</evidence>
<dbReference type="HOGENOM" id="CLU_021892_0_0_10"/>
<dbReference type="PATRIC" id="fig|742725.3.peg.1538"/>
<dbReference type="SUPFAM" id="SSF109755">
    <property type="entry name" value="PhoU-like"/>
    <property type="match status" value="1"/>
</dbReference>
<keyword evidence="5 6" id="KW-0472">Membrane</keyword>
<evidence type="ECO:0000313" key="7">
    <source>
        <dbReference type="EMBL" id="EHB91402.1"/>
    </source>
</evidence>
<feature type="transmembrane region" description="Helical" evidence="6">
    <location>
        <begin position="259"/>
        <end position="286"/>
    </location>
</feature>
<dbReference type="AlphaFoldDB" id="G5H9Y6"/>
<keyword evidence="3 6" id="KW-0812">Transmembrane</keyword>
<dbReference type="STRING" id="742725.HMPREF9450_01451"/>
<accession>G5H9Y6</accession>
<dbReference type="RefSeq" id="WP_009134257.1">
    <property type="nucleotide sequence ID" value="NZ_CP102250.1"/>
</dbReference>
<feature type="transmembrane region" description="Helical" evidence="6">
    <location>
        <begin position="77"/>
        <end position="98"/>
    </location>
</feature>
<comment type="similarity">
    <text evidence="6">Belongs to the inorganic phosphate transporter (PiT) (TC 2.A.20) family.</text>
</comment>
<feature type="transmembrane region" description="Helical" evidence="6">
    <location>
        <begin position="187"/>
        <end position="207"/>
    </location>
</feature>
<keyword evidence="6" id="KW-0592">Phosphate transport</keyword>
<keyword evidence="8" id="KW-1185">Reference proteome</keyword>
<evidence type="ECO:0000256" key="3">
    <source>
        <dbReference type="ARBA" id="ARBA00022692"/>
    </source>
</evidence>
<organism evidence="7 8">
    <name type="scientific">Alistipes indistinctus YIT 12060</name>
    <dbReference type="NCBI Taxonomy" id="742725"/>
    <lineage>
        <taxon>Bacteria</taxon>
        <taxon>Pseudomonadati</taxon>
        <taxon>Bacteroidota</taxon>
        <taxon>Bacteroidia</taxon>
        <taxon>Bacteroidales</taxon>
        <taxon>Rikenellaceae</taxon>
        <taxon>Alistipes</taxon>
    </lineage>
</organism>
<comment type="subcellular location">
    <subcellularLocation>
        <location evidence="1 6">Membrane</location>
        <topology evidence="1 6">Multi-pass membrane protein</topology>
    </subcellularLocation>
</comment>
<comment type="caution">
    <text evidence="7">The sequence shown here is derived from an EMBL/GenBank/DDBJ whole genome shotgun (WGS) entry which is preliminary data.</text>
</comment>
<dbReference type="InterPro" id="IPR001204">
    <property type="entry name" value="Phos_transporter"/>
</dbReference>
<feature type="transmembrane region" description="Helical" evidence="6">
    <location>
        <begin position="227"/>
        <end position="247"/>
    </location>
</feature>
<reference evidence="7 8" key="1">
    <citation type="submission" date="2011-08" db="EMBL/GenBank/DDBJ databases">
        <title>The Genome Sequence of Alistipes indistinctus YIT 12060.</title>
        <authorList>
            <consortium name="The Broad Institute Genome Sequencing Platform"/>
            <person name="Earl A."/>
            <person name="Ward D."/>
            <person name="Feldgarden M."/>
            <person name="Gevers D."/>
            <person name="Morotomi M."/>
            <person name="Young S.K."/>
            <person name="Zeng Q."/>
            <person name="Gargeya S."/>
            <person name="Fitzgerald M."/>
            <person name="Haas B."/>
            <person name="Abouelleil A."/>
            <person name="Alvarado L."/>
            <person name="Arachchi H.M."/>
            <person name="Berlin A."/>
            <person name="Brown A."/>
            <person name="Chapman S.B."/>
            <person name="Chen Z."/>
            <person name="Dunbar C."/>
            <person name="Freedman E."/>
            <person name="Gearin G."/>
            <person name="Gellesch M."/>
            <person name="Goldberg J."/>
            <person name="Griggs A."/>
            <person name="Gujja S."/>
            <person name="Heiman D."/>
            <person name="Howarth C."/>
            <person name="Larson L."/>
            <person name="Lui A."/>
            <person name="MacDonald P.J.P."/>
            <person name="Montmayeur A."/>
            <person name="Murphy C."/>
            <person name="Neiman D."/>
            <person name="Pearson M."/>
            <person name="Priest M."/>
            <person name="Roberts A."/>
            <person name="Saif S."/>
            <person name="Shea T."/>
            <person name="Shenoy N."/>
            <person name="Sisk P."/>
            <person name="Stolte C."/>
            <person name="Sykes S."/>
            <person name="Wortman J."/>
            <person name="Nusbaum C."/>
            <person name="Birren B."/>
        </authorList>
    </citation>
    <scope>NUCLEOTIDE SEQUENCE [LARGE SCALE GENOMIC DNA]</scope>
    <source>
        <strain evidence="7 8">YIT 12060</strain>
    </source>
</reference>
<feature type="transmembrane region" description="Helical" evidence="6">
    <location>
        <begin position="490"/>
        <end position="508"/>
    </location>
</feature>
<evidence type="ECO:0000256" key="1">
    <source>
        <dbReference type="ARBA" id="ARBA00004141"/>
    </source>
</evidence>
<evidence type="ECO:0000313" key="8">
    <source>
        <dbReference type="Proteomes" id="UP000006008"/>
    </source>
</evidence>
<evidence type="ECO:0000256" key="5">
    <source>
        <dbReference type="ARBA" id="ARBA00023136"/>
    </source>
</evidence>
<gene>
    <name evidence="7" type="ORF">HMPREF9450_01451</name>
</gene>